<reference evidence="1 2" key="1">
    <citation type="submission" date="2015-11" db="EMBL/GenBank/DDBJ databases">
        <title>Expanding the genomic diversity of Burkholderia species for the development of highly accurate diagnostics.</title>
        <authorList>
            <person name="Sahl J."/>
            <person name="Keim P."/>
            <person name="Wagner D."/>
        </authorList>
    </citation>
    <scope>NUCLEOTIDE SEQUENCE [LARGE SCALE GENOMIC DNA]</scope>
    <source>
        <strain evidence="1 2">RF32-BP4</strain>
    </source>
</reference>
<accession>A0A102I7E0</accession>
<gene>
    <name evidence="1" type="ORF">WI38_25440</name>
</gene>
<dbReference type="AlphaFoldDB" id="A0A102I7E0"/>
<dbReference type="EMBL" id="LOTN01000053">
    <property type="protein sequence ID" value="KUZ85102.1"/>
    <property type="molecule type" value="Genomic_DNA"/>
</dbReference>
<dbReference type="RefSeq" id="WP_059636236.1">
    <property type="nucleotide sequence ID" value="NZ_CP013370.1"/>
</dbReference>
<dbReference type="Proteomes" id="UP000065521">
    <property type="component" value="Unassembled WGS sequence"/>
</dbReference>
<comment type="caution">
    <text evidence="1">The sequence shown here is derived from an EMBL/GenBank/DDBJ whole genome shotgun (WGS) entry which is preliminary data.</text>
</comment>
<proteinExistence type="predicted"/>
<organism evidence="1 2">
    <name type="scientific">Burkholderia ubonensis</name>
    <dbReference type="NCBI Taxonomy" id="101571"/>
    <lineage>
        <taxon>Bacteria</taxon>
        <taxon>Pseudomonadati</taxon>
        <taxon>Pseudomonadota</taxon>
        <taxon>Betaproteobacteria</taxon>
        <taxon>Burkholderiales</taxon>
        <taxon>Burkholderiaceae</taxon>
        <taxon>Burkholderia</taxon>
        <taxon>Burkholderia cepacia complex</taxon>
    </lineage>
</organism>
<evidence type="ECO:0000313" key="2">
    <source>
        <dbReference type="Proteomes" id="UP000065521"/>
    </source>
</evidence>
<name>A0A102I7E0_9BURK</name>
<sequence>MVRSEIRATVLACVESLRAVVLLATPADSAGDDSTRRSSAVSDERLDGSGYRAIAGSRDGNQ</sequence>
<evidence type="ECO:0000313" key="1">
    <source>
        <dbReference type="EMBL" id="KUZ85102.1"/>
    </source>
</evidence>
<protein>
    <submittedName>
        <fullName evidence="1">Uncharacterized protein</fullName>
    </submittedName>
</protein>